<reference evidence="1 2" key="1">
    <citation type="submission" date="2020-02" db="EMBL/GenBank/DDBJ databases">
        <title>Draft genome sequence of Haematococcus lacustris strain NIES-144.</title>
        <authorList>
            <person name="Morimoto D."/>
            <person name="Nakagawa S."/>
            <person name="Yoshida T."/>
            <person name="Sawayama S."/>
        </authorList>
    </citation>
    <scope>NUCLEOTIDE SEQUENCE [LARGE SCALE GENOMIC DNA]</scope>
    <source>
        <strain evidence="1 2">NIES-144</strain>
    </source>
</reference>
<proteinExistence type="predicted"/>
<dbReference type="EMBL" id="BLLF01000114">
    <property type="protein sequence ID" value="GFH07760.1"/>
    <property type="molecule type" value="Genomic_DNA"/>
</dbReference>
<protein>
    <submittedName>
        <fullName evidence="1">Uncharacterized protein</fullName>
    </submittedName>
</protein>
<feature type="non-terminal residue" evidence="1">
    <location>
        <position position="1"/>
    </location>
</feature>
<accession>A0A699YC53</accession>
<gene>
    <name evidence="1" type="ORF">HaLaN_02609</name>
</gene>
<name>A0A699YC53_HAELA</name>
<comment type="caution">
    <text evidence="1">The sequence shown here is derived from an EMBL/GenBank/DDBJ whole genome shotgun (WGS) entry which is preliminary data.</text>
</comment>
<dbReference type="AlphaFoldDB" id="A0A699YC53"/>
<dbReference type="Proteomes" id="UP000485058">
    <property type="component" value="Unassembled WGS sequence"/>
</dbReference>
<organism evidence="1 2">
    <name type="scientific">Haematococcus lacustris</name>
    <name type="common">Green alga</name>
    <name type="synonym">Haematococcus pluvialis</name>
    <dbReference type="NCBI Taxonomy" id="44745"/>
    <lineage>
        <taxon>Eukaryota</taxon>
        <taxon>Viridiplantae</taxon>
        <taxon>Chlorophyta</taxon>
        <taxon>core chlorophytes</taxon>
        <taxon>Chlorophyceae</taxon>
        <taxon>CS clade</taxon>
        <taxon>Chlamydomonadales</taxon>
        <taxon>Haematococcaceae</taxon>
        <taxon>Haematococcus</taxon>
    </lineage>
</organism>
<evidence type="ECO:0000313" key="2">
    <source>
        <dbReference type="Proteomes" id="UP000485058"/>
    </source>
</evidence>
<evidence type="ECO:0000313" key="1">
    <source>
        <dbReference type="EMBL" id="GFH07760.1"/>
    </source>
</evidence>
<feature type="non-terminal residue" evidence="1">
    <location>
        <position position="40"/>
    </location>
</feature>
<keyword evidence="2" id="KW-1185">Reference proteome</keyword>
<sequence>MDQRRQALSNLQVGLVVTGTAKMRSKGGWLVALDGVSALV</sequence>